<proteinExistence type="predicted"/>
<reference evidence="2 3" key="1">
    <citation type="submission" date="2022-10" db="EMBL/GenBank/DDBJ databases">
        <title>Defluviimonas sp. nov., isolated from ocean surface water.</title>
        <authorList>
            <person name="He W."/>
            <person name="Wang L."/>
            <person name="Zhang D.-F."/>
        </authorList>
    </citation>
    <scope>NUCLEOTIDE SEQUENCE [LARGE SCALE GENOMIC DNA]</scope>
    <source>
        <strain evidence="2 3">WL0075</strain>
    </source>
</reference>
<dbReference type="Proteomes" id="UP001652503">
    <property type="component" value="Unassembled WGS sequence"/>
</dbReference>
<feature type="domain" description="HD" evidence="1">
    <location>
        <begin position="38"/>
        <end position="111"/>
    </location>
</feature>
<dbReference type="InterPro" id="IPR006674">
    <property type="entry name" value="HD_domain"/>
</dbReference>
<evidence type="ECO:0000313" key="3">
    <source>
        <dbReference type="Proteomes" id="UP001652503"/>
    </source>
</evidence>
<dbReference type="EMBL" id="JAOWLA010000001">
    <property type="protein sequence ID" value="MCV2863292.1"/>
    <property type="molecule type" value="Genomic_DNA"/>
</dbReference>
<dbReference type="PANTHER" id="PTHR40202">
    <property type="match status" value="1"/>
</dbReference>
<dbReference type="RefSeq" id="WP_263719706.1">
    <property type="nucleotide sequence ID" value="NZ_JAOWLA010000001.1"/>
</dbReference>
<evidence type="ECO:0000259" key="1">
    <source>
        <dbReference type="Pfam" id="PF01966"/>
    </source>
</evidence>
<sequence length="200" mass="22660">MTRPDFSRLTRDNIVAFIGDIFDRRGDEEYLGEPVTMAQHMLQGATIAAENAMPEEIVVAALLHDIGHFTSEFGTFSMDDTEDRYHEEAGAELLEQFFPSVVTDCVRYHVAAKRYLCATKPDYFKRLSEASIHSLNLQGGPMSAEEVAAFERNPNLKQIVQVRYLDEAGKRPDMDTPDYWHFAPMVQRVVDRHCAKTATA</sequence>
<dbReference type="InterPro" id="IPR052567">
    <property type="entry name" value="OP_Dioxygenase"/>
</dbReference>
<dbReference type="Gene3D" id="1.10.3210.10">
    <property type="entry name" value="Hypothetical protein af1432"/>
    <property type="match status" value="1"/>
</dbReference>
<accession>A0ABT2YWN7</accession>
<dbReference type="PANTHER" id="PTHR40202:SF1">
    <property type="entry name" value="HD DOMAIN-CONTAINING PROTEIN"/>
    <property type="match status" value="1"/>
</dbReference>
<dbReference type="CDD" id="cd00077">
    <property type="entry name" value="HDc"/>
    <property type="match status" value="1"/>
</dbReference>
<organism evidence="2 3">
    <name type="scientific">Albidovulum sediminicola</name>
    <dbReference type="NCBI Taxonomy" id="2984331"/>
    <lineage>
        <taxon>Bacteria</taxon>
        <taxon>Pseudomonadati</taxon>
        <taxon>Pseudomonadota</taxon>
        <taxon>Alphaproteobacteria</taxon>
        <taxon>Rhodobacterales</taxon>
        <taxon>Paracoccaceae</taxon>
        <taxon>Albidovulum</taxon>
    </lineage>
</organism>
<evidence type="ECO:0000313" key="2">
    <source>
        <dbReference type="EMBL" id="MCV2863292.1"/>
    </source>
</evidence>
<comment type="caution">
    <text evidence="2">The sequence shown here is derived from an EMBL/GenBank/DDBJ whole genome shotgun (WGS) entry which is preliminary data.</text>
</comment>
<protein>
    <submittedName>
        <fullName evidence="2">HD domain-containing protein</fullName>
    </submittedName>
</protein>
<dbReference type="InterPro" id="IPR003607">
    <property type="entry name" value="HD/PDEase_dom"/>
</dbReference>
<dbReference type="SUPFAM" id="SSF109604">
    <property type="entry name" value="HD-domain/PDEase-like"/>
    <property type="match status" value="1"/>
</dbReference>
<dbReference type="Pfam" id="PF01966">
    <property type="entry name" value="HD"/>
    <property type="match status" value="1"/>
</dbReference>
<gene>
    <name evidence="2" type="ORF">OE647_00905</name>
</gene>
<keyword evidence="3" id="KW-1185">Reference proteome</keyword>
<name>A0ABT2YWN7_9RHOB</name>